<feature type="transmembrane region" description="Helical" evidence="2">
    <location>
        <begin position="83"/>
        <end position="102"/>
    </location>
</feature>
<evidence type="ECO:0000256" key="2">
    <source>
        <dbReference type="SAM" id="Phobius"/>
    </source>
</evidence>
<dbReference type="Pfam" id="PF01841">
    <property type="entry name" value="Transglut_core"/>
    <property type="match status" value="1"/>
</dbReference>
<gene>
    <name evidence="4" type="ORF">HGA03_14285</name>
</gene>
<evidence type="ECO:0000313" key="5">
    <source>
        <dbReference type="Proteomes" id="UP000581206"/>
    </source>
</evidence>
<dbReference type="SMART" id="SM00460">
    <property type="entry name" value="TGc"/>
    <property type="match status" value="1"/>
</dbReference>
<protein>
    <submittedName>
        <fullName evidence="4">Transglutaminase domain-containing protein</fullName>
    </submittedName>
</protein>
<keyword evidence="2" id="KW-1133">Transmembrane helix</keyword>
<proteinExistence type="predicted"/>
<dbReference type="InterPro" id="IPR002931">
    <property type="entry name" value="Transglutaminase-like"/>
</dbReference>
<feature type="transmembrane region" description="Helical" evidence="2">
    <location>
        <begin position="184"/>
        <end position="200"/>
    </location>
</feature>
<dbReference type="Gene3D" id="3.10.620.30">
    <property type="match status" value="1"/>
</dbReference>
<feature type="domain" description="Transglutaminase-like" evidence="3">
    <location>
        <begin position="492"/>
        <end position="562"/>
    </location>
</feature>
<feature type="transmembrane region" description="Helical" evidence="2">
    <location>
        <begin position="623"/>
        <end position="645"/>
    </location>
</feature>
<feature type="region of interest" description="Disordered" evidence="1">
    <location>
        <begin position="564"/>
        <end position="618"/>
    </location>
</feature>
<accession>A0A7X6KX57</accession>
<evidence type="ECO:0000313" key="4">
    <source>
        <dbReference type="EMBL" id="NKY23835.1"/>
    </source>
</evidence>
<keyword evidence="2" id="KW-0812">Transmembrane</keyword>
<feature type="compositionally biased region" description="Low complexity" evidence="1">
    <location>
        <begin position="568"/>
        <end position="606"/>
    </location>
</feature>
<feature type="transmembrane region" description="Helical" evidence="2">
    <location>
        <begin position="137"/>
        <end position="154"/>
    </location>
</feature>
<comment type="caution">
    <text evidence="4">The sequence shown here is derived from an EMBL/GenBank/DDBJ whole genome shotgun (WGS) entry which is preliminary data.</text>
</comment>
<evidence type="ECO:0000259" key="3">
    <source>
        <dbReference type="SMART" id="SM00460"/>
    </source>
</evidence>
<feature type="transmembrane region" description="Helical" evidence="2">
    <location>
        <begin position="161"/>
        <end position="178"/>
    </location>
</feature>
<reference evidence="4 5" key="1">
    <citation type="submission" date="2020-04" db="EMBL/GenBank/DDBJ databases">
        <title>MicrobeNet Type strains.</title>
        <authorList>
            <person name="Nicholson A.C."/>
        </authorList>
    </citation>
    <scope>NUCLEOTIDE SEQUENCE [LARGE SCALE GENOMIC DNA]</scope>
    <source>
        <strain evidence="4 5">ATCC BAA-788</strain>
    </source>
</reference>
<name>A0A7X6KX57_9CELL</name>
<sequence>MTTTTTPAPAVRSRLRPGTGRALVSSLVLVLAMLTALGAFSELVTTAGSWRLHVLLALVATAAVVAGTRAVTTSAWLPSLTGLVLAGYAVLVGYGGGALPLIPDGGSPGRLWALSQEGIRAIQDGVVPLDVGRPVELLILAAVLLLFLAADLLAIGCRMPALSGLALATLWVPAAALGFPGSTWALVGTGALYLLLILLGRDTPVALGRPGRIRPATTGLVATAAVVALAVAGVPALTALPIWSWSGPPVEGTGAMGAVRLADDLDLRDSLGRQSEQVVLRYQVSAVGQSDDDAPRATAGLAGPLRSFTLRDFDGRSWSREPEGDLTSWDRDTLLASDPALIGATPDPTRGTLIRLDLVVGALREERLPVTVFPRTVGIGDPWVYDAARDEVVGGRTDISQTYDMVVEVPDLTADLLRSATGDLPEEVQPYLTVPETEHEDELRDLAEELTADADTAFDRALALQTWFRDTSRFRYDTTVAESESDDAVWDFLQSRRGYCVQYATSMTMLARMLGIPARLGVGFLPGSLASDGDYQVTGSDAHAWPELYFPGIGWVRFEPTPAVQTGAPPSWSNPSTAATPAATAAPSAAQPSAAASASASAAATAGPDTGQARDEQEGTPGLGLGLIVALGLIIAAGVAAGLVLGRRSAPPLTPERAWTRLRTGLRRYRVSWSDAHTPRQAADQIRAQVDRARGRPLGSDADRALTALVAALEAERYTAAPVPVAEDVLRGWVDAVLADVRGTRSGSRRRATRAAAGDGPGPGDRT</sequence>
<dbReference type="PANTHER" id="PTHR42736">
    <property type="entry name" value="PROTEIN-GLUTAMINE GAMMA-GLUTAMYLTRANSFERASE"/>
    <property type="match status" value="1"/>
</dbReference>
<dbReference type="SUPFAM" id="SSF54001">
    <property type="entry name" value="Cysteine proteinases"/>
    <property type="match status" value="1"/>
</dbReference>
<dbReference type="Pfam" id="PF11992">
    <property type="entry name" value="TgpA_N"/>
    <property type="match status" value="1"/>
</dbReference>
<dbReference type="InterPro" id="IPR052901">
    <property type="entry name" value="Bact_TGase-like"/>
</dbReference>
<dbReference type="RefSeq" id="WP_168630965.1">
    <property type="nucleotide sequence ID" value="NZ_BONL01000007.1"/>
</dbReference>
<dbReference type="InterPro" id="IPR021878">
    <property type="entry name" value="TgpA_N"/>
</dbReference>
<feature type="transmembrane region" description="Helical" evidence="2">
    <location>
        <begin position="22"/>
        <end position="40"/>
    </location>
</feature>
<organism evidence="4 5">
    <name type="scientific">Cellulomonas denverensis</name>
    <dbReference type="NCBI Taxonomy" id="264297"/>
    <lineage>
        <taxon>Bacteria</taxon>
        <taxon>Bacillati</taxon>
        <taxon>Actinomycetota</taxon>
        <taxon>Actinomycetes</taxon>
        <taxon>Micrococcales</taxon>
        <taxon>Cellulomonadaceae</taxon>
        <taxon>Cellulomonas</taxon>
    </lineage>
</organism>
<dbReference type="EMBL" id="JAAXOX010000009">
    <property type="protein sequence ID" value="NKY23835.1"/>
    <property type="molecule type" value="Genomic_DNA"/>
</dbReference>
<dbReference type="InterPro" id="IPR038765">
    <property type="entry name" value="Papain-like_cys_pep_sf"/>
</dbReference>
<feature type="region of interest" description="Disordered" evidence="1">
    <location>
        <begin position="744"/>
        <end position="767"/>
    </location>
</feature>
<keyword evidence="2" id="KW-0472">Membrane</keyword>
<dbReference type="PANTHER" id="PTHR42736:SF1">
    <property type="entry name" value="PROTEIN-GLUTAMINE GAMMA-GLUTAMYLTRANSFERASE"/>
    <property type="match status" value="1"/>
</dbReference>
<dbReference type="AlphaFoldDB" id="A0A7X6KX57"/>
<keyword evidence="5" id="KW-1185">Reference proteome</keyword>
<feature type="transmembrane region" description="Helical" evidence="2">
    <location>
        <begin position="220"/>
        <end position="243"/>
    </location>
</feature>
<feature type="transmembrane region" description="Helical" evidence="2">
    <location>
        <begin position="52"/>
        <end position="71"/>
    </location>
</feature>
<evidence type="ECO:0000256" key="1">
    <source>
        <dbReference type="SAM" id="MobiDB-lite"/>
    </source>
</evidence>
<dbReference type="Proteomes" id="UP000581206">
    <property type="component" value="Unassembled WGS sequence"/>
</dbReference>